<reference evidence="1 2" key="1">
    <citation type="journal article" date="2013" name="Genome Announc.">
        <title>Draft Genome Sequence of Aeromonas molluscorum Strain 848TT, Isolated from Bivalve Molluscs.</title>
        <authorList>
            <person name="Spataro N."/>
            <person name="Farfan M."/>
            <person name="Albarral V."/>
            <person name="Sanglas A."/>
            <person name="Loren J.G."/>
            <person name="Fuste M.C."/>
            <person name="Bosch E."/>
        </authorList>
    </citation>
    <scope>NUCLEOTIDE SEQUENCE [LARGE SCALE GENOMIC DNA]</scope>
    <source>
        <strain evidence="1 2">848</strain>
    </source>
</reference>
<evidence type="ECO:0008006" key="3">
    <source>
        <dbReference type="Google" id="ProtNLM"/>
    </source>
</evidence>
<protein>
    <recommendedName>
        <fullName evidence="3">Acetyltransferase</fullName>
    </recommendedName>
</protein>
<dbReference type="AlphaFoldDB" id="R1GZF7"/>
<comment type="caution">
    <text evidence="1">The sequence shown here is derived from an EMBL/GenBank/DDBJ whole genome shotgun (WGS) entry which is preliminary data.</text>
</comment>
<dbReference type="InterPro" id="IPR011004">
    <property type="entry name" value="Trimer_LpxA-like_sf"/>
</dbReference>
<accession>R1GZF7</accession>
<dbReference type="Proteomes" id="UP000013526">
    <property type="component" value="Unassembled WGS sequence"/>
</dbReference>
<dbReference type="PATRIC" id="fig|1268236.3.peg.232"/>
<name>R1GZF7_9GAMM</name>
<dbReference type="SUPFAM" id="SSF51161">
    <property type="entry name" value="Trimeric LpxA-like enzymes"/>
    <property type="match status" value="1"/>
</dbReference>
<keyword evidence="2" id="KW-1185">Reference proteome</keyword>
<organism evidence="1 2">
    <name type="scientific">Aeromonas molluscorum 848</name>
    <dbReference type="NCBI Taxonomy" id="1268236"/>
    <lineage>
        <taxon>Bacteria</taxon>
        <taxon>Pseudomonadati</taxon>
        <taxon>Pseudomonadota</taxon>
        <taxon>Gammaproteobacteria</taxon>
        <taxon>Aeromonadales</taxon>
        <taxon>Aeromonadaceae</taxon>
        <taxon>Aeromonas</taxon>
    </lineage>
</organism>
<gene>
    <name evidence="1" type="ORF">G113_01149</name>
</gene>
<proteinExistence type="predicted"/>
<sequence>MNQPSDIPPPGLLTVGNPAKVIRKLNPDEIRDPDLLS</sequence>
<evidence type="ECO:0000313" key="2">
    <source>
        <dbReference type="Proteomes" id="UP000013526"/>
    </source>
</evidence>
<dbReference type="EMBL" id="AQGQ01000003">
    <property type="protein sequence ID" value="EOD56850.1"/>
    <property type="molecule type" value="Genomic_DNA"/>
</dbReference>
<evidence type="ECO:0000313" key="1">
    <source>
        <dbReference type="EMBL" id="EOD56850.1"/>
    </source>
</evidence>